<dbReference type="Proteomes" id="UP001224775">
    <property type="component" value="Unassembled WGS sequence"/>
</dbReference>
<keyword evidence="11 13" id="KW-0547">Nucleotide-binding</keyword>
<dbReference type="PANTHER" id="PTHR43340:SF1">
    <property type="entry name" value="HYPOXANTHINE PHOSPHORIBOSYLTRANSFERASE"/>
    <property type="match status" value="1"/>
</dbReference>
<evidence type="ECO:0000256" key="12">
    <source>
        <dbReference type="ARBA" id="ARBA00022842"/>
    </source>
</evidence>
<comment type="cofactor">
    <cofactor evidence="1 13">
        <name>Mg(2+)</name>
        <dbReference type="ChEBI" id="CHEBI:18420"/>
    </cofactor>
</comment>
<keyword evidence="8 13" id="KW-0808">Transferase</keyword>
<evidence type="ECO:0000256" key="8">
    <source>
        <dbReference type="ARBA" id="ARBA00022679"/>
    </source>
</evidence>
<name>A0AAD8Y636_9STRA</name>
<protein>
    <recommendedName>
        <fullName evidence="5 13">Hypoxanthine phosphoribosyltransferase</fullName>
        <ecNumber evidence="5 13">2.4.2.8</ecNumber>
    </recommendedName>
</protein>
<feature type="domain" description="Phosphoribosyltransferase" evidence="14">
    <location>
        <begin position="36"/>
        <end position="186"/>
    </location>
</feature>
<dbReference type="GO" id="GO:0032263">
    <property type="term" value="P:GMP salvage"/>
    <property type="evidence" value="ECO:0007669"/>
    <property type="project" value="TreeGrafter"/>
</dbReference>
<dbReference type="SUPFAM" id="SSF53271">
    <property type="entry name" value="PRTase-like"/>
    <property type="match status" value="1"/>
</dbReference>
<comment type="caution">
    <text evidence="15">The sequence shown here is derived from an EMBL/GenBank/DDBJ whole genome shotgun (WGS) entry which is preliminary data.</text>
</comment>
<comment type="subcellular location">
    <subcellularLocation>
        <location evidence="2 13">Cytoplasm</location>
    </subcellularLocation>
</comment>
<keyword evidence="10 13" id="KW-0660">Purine salvage</keyword>
<dbReference type="NCBIfam" id="TIGR01203">
    <property type="entry name" value="HGPRTase"/>
    <property type="match status" value="1"/>
</dbReference>
<dbReference type="GO" id="GO:0000166">
    <property type="term" value="F:nucleotide binding"/>
    <property type="evidence" value="ECO:0007669"/>
    <property type="project" value="UniProtKB-KW"/>
</dbReference>
<dbReference type="GO" id="GO:0032264">
    <property type="term" value="P:IMP salvage"/>
    <property type="evidence" value="ECO:0007669"/>
    <property type="project" value="TreeGrafter"/>
</dbReference>
<evidence type="ECO:0000259" key="14">
    <source>
        <dbReference type="Pfam" id="PF00156"/>
    </source>
</evidence>
<evidence type="ECO:0000256" key="1">
    <source>
        <dbReference type="ARBA" id="ARBA00001946"/>
    </source>
</evidence>
<evidence type="ECO:0000256" key="9">
    <source>
        <dbReference type="ARBA" id="ARBA00022723"/>
    </source>
</evidence>
<keyword evidence="12 13" id="KW-0460">Magnesium</keyword>
<evidence type="ECO:0000313" key="15">
    <source>
        <dbReference type="EMBL" id="KAK1739684.1"/>
    </source>
</evidence>
<evidence type="ECO:0000256" key="2">
    <source>
        <dbReference type="ARBA" id="ARBA00004496"/>
    </source>
</evidence>
<dbReference type="EMBL" id="JATAAI010000017">
    <property type="protein sequence ID" value="KAK1739684.1"/>
    <property type="molecule type" value="Genomic_DNA"/>
</dbReference>
<dbReference type="GO" id="GO:0006178">
    <property type="term" value="P:guanine salvage"/>
    <property type="evidence" value="ECO:0007669"/>
    <property type="project" value="TreeGrafter"/>
</dbReference>
<accession>A0AAD8Y636</accession>
<dbReference type="GO" id="GO:0004422">
    <property type="term" value="F:hypoxanthine phosphoribosyltransferase activity"/>
    <property type="evidence" value="ECO:0007669"/>
    <property type="project" value="InterPro"/>
</dbReference>
<evidence type="ECO:0000256" key="11">
    <source>
        <dbReference type="ARBA" id="ARBA00022741"/>
    </source>
</evidence>
<dbReference type="Gene3D" id="3.40.50.2020">
    <property type="match status" value="1"/>
</dbReference>
<evidence type="ECO:0000256" key="10">
    <source>
        <dbReference type="ARBA" id="ARBA00022726"/>
    </source>
</evidence>
<dbReference type="AlphaFoldDB" id="A0AAD8Y636"/>
<evidence type="ECO:0000256" key="7">
    <source>
        <dbReference type="ARBA" id="ARBA00022676"/>
    </source>
</evidence>
<evidence type="ECO:0000256" key="5">
    <source>
        <dbReference type="ARBA" id="ARBA00011895"/>
    </source>
</evidence>
<dbReference type="GO" id="GO:0000287">
    <property type="term" value="F:magnesium ion binding"/>
    <property type="evidence" value="ECO:0007669"/>
    <property type="project" value="TreeGrafter"/>
</dbReference>
<keyword evidence="7 13" id="KW-0328">Glycosyltransferase</keyword>
<dbReference type="EC" id="2.4.2.8" evidence="5 13"/>
<evidence type="ECO:0000256" key="4">
    <source>
        <dbReference type="ARBA" id="ARBA00008391"/>
    </source>
</evidence>
<dbReference type="InterPro" id="IPR005904">
    <property type="entry name" value="Hxn_phspho_trans"/>
</dbReference>
<dbReference type="Pfam" id="PF00156">
    <property type="entry name" value="Pribosyltran"/>
    <property type="match status" value="1"/>
</dbReference>
<dbReference type="GO" id="GO:0005829">
    <property type="term" value="C:cytosol"/>
    <property type="evidence" value="ECO:0007669"/>
    <property type="project" value="TreeGrafter"/>
</dbReference>
<proteinExistence type="inferred from homology"/>
<comment type="catalytic activity">
    <reaction evidence="13">
        <text>IMP + diphosphate = hypoxanthine + 5-phospho-alpha-D-ribose 1-diphosphate</text>
        <dbReference type="Rhea" id="RHEA:17973"/>
        <dbReference type="ChEBI" id="CHEBI:17368"/>
        <dbReference type="ChEBI" id="CHEBI:33019"/>
        <dbReference type="ChEBI" id="CHEBI:58017"/>
        <dbReference type="ChEBI" id="CHEBI:58053"/>
        <dbReference type="EC" id="2.4.2.8"/>
    </reaction>
</comment>
<evidence type="ECO:0000256" key="6">
    <source>
        <dbReference type="ARBA" id="ARBA00022490"/>
    </source>
</evidence>
<dbReference type="InterPro" id="IPR029057">
    <property type="entry name" value="PRTase-like"/>
</dbReference>
<keyword evidence="9 13" id="KW-0479">Metal-binding</keyword>
<dbReference type="GO" id="GO:0046100">
    <property type="term" value="P:hypoxanthine metabolic process"/>
    <property type="evidence" value="ECO:0007669"/>
    <property type="project" value="TreeGrafter"/>
</dbReference>
<dbReference type="PANTHER" id="PTHR43340">
    <property type="entry name" value="HYPOXANTHINE-GUANINE PHOSPHORIBOSYLTRANSFERASE"/>
    <property type="match status" value="1"/>
</dbReference>
<comment type="similarity">
    <text evidence="4 13">Belongs to the purine/pyrimidine phosphoribosyltransferase family.</text>
</comment>
<sequence length="213" mass="24197">MKHIIIPDAPREIESADRIYPPEYEGHFSRLLIKREEIIERATDLAKAIHNDYKGKRPVLLCVLKGAASFYLHLLEALQDLRQGFYTEFLRLSSYEGAQTSGTVKARGGLHYQDLTGKDVLIVEDIIDTGTTLSHLLPVLKREANPKSVEVCTLLTKRLQTPAKCEAKYVGFSIPNQFVIGYGLDYNELYRDLKDIWVISQKGIDFDPHKLHG</sequence>
<comment type="pathway">
    <text evidence="3 13">Purine metabolism; IMP biosynthesis via salvage pathway; IMP from hypoxanthine: step 1/1.</text>
</comment>
<dbReference type="CDD" id="cd06223">
    <property type="entry name" value="PRTases_typeI"/>
    <property type="match status" value="1"/>
</dbReference>
<reference evidence="15" key="1">
    <citation type="submission" date="2023-06" db="EMBL/GenBank/DDBJ databases">
        <title>Survivors Of The Sea: Transcriptome response of Skeletonema marinoi to long-term dormancy.</title>
        <authorList>
            <person name="Pinder M.I.M."/>
            <person name="Kourtchenko O."/>
            <person name="Robertson E.K."/>
            <person name="Larsson T."/>
            <person name="Maumus F."/>
            <person name="Osuna-Cruz C.M."/>
            <person name="Vancaester E."/>
            <person name="Stenow R."/>
            <person name="Vandepoele K."/>
            <person name="Ploug H."/>
            <person name="Bruchert V."/>
            <person name="Godhe A."/>
            <person name="Topel M."/>
        </authorList>
    </citation>
    <scope>NUCLEOTIDE SEQUENCE</scope>
    <source>
        <strain evidence="15">R05AC</strain>
    </source>
</reference>
<gene>
    <name evidence="15" type="ORF">QTG54_009443</name>
</gene>
<dbReference type="GO" id="GO:0006166">
    <property type="term" value="P:purine ribonucleoside salvage"/>
    <property type="evidence" value="ECO:0007669"/>
    <property type="project" value="UniProtKB-KW"/>
</dbReference>
<keyword evidence="16" id="KW-1185">Reference proteome</keyword>
<evidence type="ECO:0000256" key="13">
    <source>
        <dbReference type="RuleBase" id="RU364099"/>
    </source>
</evidence>
<evidence type="ECO:0000256" key="3">
    <source>
        <dbReference type="ARBA" id="ARBA00004669"/>
    </source>
</evidence>
<evidence type="ECO:0000313" key="16">
    <source>
        <dbReference type="Proteomes" id="UP001224775"/>
    </source>
</evidence>
<dbReference type="InterPro" id="IPR050408">
    <property type="entry name" value="HGPRT"/>
</dbReference>
<keyword evidence="6 13" id="KW-0963">Cytoplasm</keyword>
<organism evidence="15 16">
    <name type="scientific">Skeletonema marinoi</name>
    <dbReference type="NCBI Taxonomy" id="267567"/>
    <lineage>
        <taxon>Eukaryota</taxon>
        <taxon>Sar</taxon>
        <taxon>Stramenopiles</taxon>
        <taxon>Ochrophyta</taxon>
        <taxon>Bacillariophyta</taxon>
        <taxon>Coscinodiscophyceae</taxon>
        <taxon>Thalassiosirophycidae</taxon>
        <taxon>Thalassiosirales</taxon>
        <taxon>Skeletonemataceae</taxon>
        <taxon>Skeletonema</taxon>
        <taxon>Skeletonema marinoi-dohrnii complex</taxon>
    </lineage>
</organism>
<dbReference type="InterPro" id="IPR000836">
    <property type="entry name" value="PRTase_dom"/>
</dbReference>